<keyword evidence="2" id="KW-1185">Reference proteome</keyword>
<dbReference type="EMBL" id="FRAP01000035">
    <property type="protein sequence ID" value="SHL53319.1"/>
    <property type="molecule type" value="Genomic_DNA"/>
</dbReference>
<dbReference type="Gene3D" id="2.115.10.20">
    <property type="entry name" value="Glycosyl hydrolase domain, family 43"/>
    <property type="match status" value="1"/>
</dbReference>
<proteinExistence type="predicted"/>
<evidence type="ECO:0000313" key="1">
    <source>
        <dbReference type="EMBL" id="SHL53319.1"/>
    </source>
</evidence>
<name>A0A1M7BFB3_PSETH</name>
<dbReference type="InterPro" id="IPR023296">
    <property type="entry name" value="Glyco_hydro_beta-prop_sf"/>
</dbReference>
<accession>A0A1M7BFB3</accession>
<evidence type="ECO:0008006" key="3">
    <source>
        <dbReference type="Google" id="ProtNLM"/>
    </source>
</evidence>
<organism evidence="1 2">
    <name type="scientific">Pseudonocardia thermophila</name>
    <dbReference type="NCBI Taxonomy" id="1848"/>
    <lineage>
        <taxon>Bacteria</taxon>
        <taxon>Bacillati</taxon>
        <taxon>Actinomycetota</taxon>
        <taxon>Actinomycetes</taxon>
        <taxon>Pseudonocardiales</taxon>
        <taxon>Pseudonocardiaceae</taxon>
        <taxon>Pseudonocardia</taxon>
    </lineage>
</organism>
<dbReference type="STRING" id="1848.SAMN05443637_13527"/>
<evidence type="ECO:0000313" key="2">
    <source>
        <dbReference type="Proteomes" id="UP000184363"/>
    </source>
</evidence>
<dbReference type="SUPFAM" id="SSF75005">
    <property type="entry name" value="Arabinanase/levansucrase/invertase"/>
    <property type="match status" value="1"/>
</dbReference>
<dbReference type="Proteomes" id="UP000184363">
    <property type="component" value="Unassembled WGS sequence"/>
</dbReference>
<dbReference type="AlphaFoldDB" id="A0A1M7BFB3"/>
<sequence length="371" mass="39251">MLALIACTAATTAPTASEHADAPVAPAQAPATPPQSITITGVDLHDGTVLRHGDTYYLYGTMYGCGFHWGDPGTPWCGFGVSTAPSLAGPWSQPTLLFDPDTAAPGTGKTFRELCRLYGAGCFNPRVVQRAGWGPNDGAWILWFNAPADFTMRRANAYWVMGGNNPAGPFGPQAGPPFGSVNKPALWSCHDNGDFSLVLDNPRPPMLLCTMADQTLAAERLDQWGTGGQPGQPKRHQLAGATRAEAPGAYRDPATGVWIMTWNELNCGYCSGAPTSYATAPTVDGPWTSPATVNSQWGSTPLGRRGISATSCGGQPRTVFEVDGAAYQLIDLWGAGGNQTGAGIHFERLEYRGEGAPNQPHQPFTPWRCGA</sequence>
<gene>
    <name evidence="1" type="ORF">SAMN05443637_13527</name>
</gene>
<reference evidence="1 2" key="1">
    <citation type="submission" date="2016-11" db="EMBL/GenBank/DDBJ databases">
        <authorList>
            <person name="Jaros S."/>
            <person name="Januszkiewicz K."/>
            <person name="Wedrychowicz H."/>
        </authorList>
    </citation>
    <scope>NUCLEOTIDE SEQUENCE [LARGE SCALE GENOMIC DNA]</scope>
    <source>
        <strain evidence="1 2">DSM 43832</strain>
    </source>
</reference>
<protein>
    <recommendedName>
        <fullName evidence="3">Glycosyl hydrolases family 43</fullName>
    </recommendedName>
</protein>